<dbReference type="PROSITE" id="PS50887">
    <property type="entry name" value="GGDEF"/>
    <property type="match status" value="1"/>
</dbReference>
<dbReference type="Gene3D" id="3.30.70.270">
    <property type="match status" value="1"/>
</dbReference>
<protein>
    <recommendedName>
        <fullName evidence="1">diguanylate cyclase</fullName>
        <ecNumber evidence="1">2.7.7.65</ecNumber>
    </recommendedName>
</protein>
<dbReference type="PANTHER" id="PTHR45138:SF6">
    <property type="entry name" value="DIGUANYLATE CYCLASE DGCN"/>
    <property type="match status" value="1"/>
</dbReference>
<dbReference type="CDD" id="cd01949">
    <property type="entry name" value="GGDEF"/>
    <property type="match status" value="1"/>
</dbReference>
<organism evidence="4 5">
    <name type="scientific">Massilia norwichensis</name>
    <dbReference type="NCBI Taxonomy" id="1442366"/>
    <lineage>
        <taxon>Bacteria</taxon>
        <taxon>Pseudomonadati</taxon>
        <taxon>Pseudomonadota</taxon>
        <taxon>Betaproteobacteria</taxon>
        <taxon>Burkholderiales</taxon>
        <taxon>Oxalobacteraceae</taxon>
        <taxon>Telluria group</taxon>
        <taxon>Massilia</taxon>
    </lineage>
</organism>
<dbReference type="PANTHER" id="PTHR45138">
    <property type="entry name" value="REGULATORY COMPONENTS OF SENSORY TRANSDUCTION SYSTEM"/>
    <property type="match status" value="1"/>
</dbReference>
<dbReference type="NCBIfam" id="TIGR00254">
    <property type="entry name" value="GGDEF"/>
    <property type="match status" value="1"/>
</dbReference>
<name>A0ABT2ABM9_9BURK</name>
<evidence type="ECO:0000313" key="5">
    <source>
        <dbReference type="Proteomes" id="UP001205560"/>
    </source>
</evidence>
<dbReference type="InterPro" id="IPR043128">
    <property type="entry name" value="Rev_trsase/Diguanyl_cyclase"/>
</dbReference>
<feature type="transmembrane region" description="Helical" evidence="2">
    <location>
        <begin position="194"/>
        <end position="217"/>
    </location>
</feature>
<gene>
    <name evidence="4" type="ORF">NX782_20410</name>
</gene>
<sequence>MDIDEPTLMLVLGVASITASAMFFTLHASARHIGGVRSWAYACLAVGFAVLLDAPRLVGNWQWASLLFNIPFSVGQALLLAGTAQFVGRRWGKHTLTLLIALAVLLTLAFTLVLPDSALRIFTQTLYQACLNALSAWYLWHHRERQSSRAYGVAAAIFLGEAAAALAQGVFVMISTLPVTYAAPELPLANIVNWAGVLANTLLGNWILFLLVMLRLVRDLQTDAMHDPLTGLLNRRGLRSHINSLLAPGRSLRSLAVLLLDIDHFKALNDRHGHATGDRVLVMMGEVMRGLGSAHVVPCRWGGEEFCFVVDSHSDKSLIELAERARQTFQRTSAAHPGLPSGATVSIGVAAVPVDGSFAFSRLVALADAQLYLAKHGGRNRVCSALDQEALSQD</sequence>
<feature type="transmembrane region" description="Helical" evidence="2">
    <location>
        <begin position="96"/>
        <end position="115"/>
    </location>
</feature>
<feature type="transmembrane region" description="Helical" evidence="2">
    <location>
        <begin position="6"/>
        <end position="26"/>
    </location>
</feature>
<dbReference type="SUPFAM" id="SSF55073">
    <property type="entry name" value="Nucleotide cyclase"/>
    <property type="match status" value="1"/>
</dbReference>
<dbReference type="SMART" id="SM00267">
    <property type="entry name" value="GGDEF"/>
    <property type="match status" value="1"/>
</dbReference>
<evidence type="ECO:0000256" key="1">
    <source>
        <dbReference type="ARBA" id="ARBA00012528"/>
    </source>
</evidence>
<feature type="transmembrane region" description="Helical" evidence="2">
    <location>
        <begin position="63"/>
        <end position="84"/>
    </location>
</feature>
<dbReference type="InterPro" id="IPR029787">
    <property type="entry name" value="Nucleotide_cyclase"/>
</dbReference>
<feature type="domain" description="GGDEF" evidence="3">
    <location>
        <begin position="253"/>
        <end position="387"/>
    </location>
</feature>
<feature type="transmembrane region" description="Helical" evidence="2">
    <location>
        <begin position="152"/>
        <end position="174"/>
    </location>
</feature>
<keyword evidence="2" id="KW-1133">Transmembrane helix</keyword>
<feature type="transmembrane region" description="Helical" evidence="2">
    <location>
        <begin position="38"/>
        <end position="57"/>
    </location>
</feature>
<dbReference type="InterPro" id="IPR000160">
    <property type="entry name" value="GGDEF_dom"/>
</dbReference>
<evidence type="ECO:0000256" key="2">
    <source>
        <dbReference type="SAM" id="Phobius"/>
    </source>
</evidence>
<dbReference type="InterPro" id="IPR050469">
    <property type="entry name" value="Diguanylate_Cyclase"/>
</dbReference>
<comment type="caution">
    <text evidence="4">The sequence shown here is derived from an EMBL/GenBank/DDBJ whole genome shotgun (WGS) entry which is preliminary data.</text>
</comment>
<dbReference type="Pfam" id="PF00990">
    <property type="entry name" value="GGDEF"/>
    <property type="match status" value="1"/>
</dbReference>
<reference evidence="4 5" key="1">
    <citation type="submission" date="2022-08" db="EMBL/GenBank/DDBJ databases">
        <title>Reclassification of Massilia species as members of the genera Telluria, Duganella, Pseudoduganella, Mokoshia gen. nov. and Zemynaea gen. nov. using orthogonal and non-orthogonal genome-based approaches.</title>
        <authorList>
            <person name="Bowman J.P."/>
        </authorList>
    </citation>
    <scope>NUCLEOTIDE SEQUENCE [LARGE SCALE GENOMIC DNA]</scope>
    <source>
        <strain evidence="4 5">LMG 28164</strain>
    </source>
</reference>
<dbReference type="RefSeq" id="WP_258847323.1">
    <property type="nucleotide sequence ID" value="NZ_JANUGX010000028.1"/>
</dbReference>
<proteinExistence type="predicted"/>
<evidence type="ECO:0000313" key="4">
    <source>
        <dbReference type="EMBL" id="MCS0591557.1"/>
    </source>
</evidence>
<accession>A0ABT2ABM9</accession>
<dbReference type="Proteomes" id="UP001205560">
    <property type="component" value="Unassembled WGS sequence"/>
</dbReference>
<evidence type="ECO:0000259" key="3">
    <source>
        <dbReference type="PROSITE" id="PS50887"/>
    </source>
</evidence>
<keyword evidence="5" id="KW-1185">Reference proteome</keyword>
<dbReference type="EMBL" id="JANUGX010000028">
    <property type="protein sequence ID" value="MCS0591557.1"/>
    <property type="molecule type" value="Genomic_DNA"/>
</dbReference>
<keyword evidence="2" id="KW-0472">Membrane</keyword>
<keyword evidence="2" id="KW-0812">Transmembrane</keyword>
<dbReference type="EC" id="2.7.7.65" evidence="1"/>